<proteinExistence type="predicted"/>
<gene>
    <name evidence="2" type="ORF">PoMZ_08110</name>
</gene>
<sequence length="71" mass="7739">MALFIVVINPQSAPMYSVGGSQRHGQVGCYVFDLRVQNFESDASERADGDTSGGFMNQSILSSEGFRDRTC</sequence>
<organism evidence="2 3">
    <name type="scientific">Pyricularia oryzae</name>
    <name type="common">Rice blast fungus</name>
    <name type="synonym">Magnaporthe oryzae</name>
    <dbReference type="NCBI Taxonomy" id="318829"/>
    <lineage>
        <taxon>Eukaryota</taxon>
        <taxon>Fungi</taxon>
        <taxon>Dikarya</taxon>
        <taxon>Ascomycota</taxon>
        <taxon>Pezizomycotina</taxon>
        <taxon>Sordariomycetes</taxon>
        <taxon>Sordariomycetidae</taxon>
        <taxon>Magnaporthales</taxon>
        <taxon>Pyriculariaceae</taxon>
        <taxon>Pyricularia</taxon>
    </lineage>
</organism>
<reference evidence="2 3" key="1">
    <citation type="journal article" date="2019" name="Mol. Biol. Evol.">
        <title>Blast fungal genomes show frequent chromosomal changes, gene gains and losses, and effector gene turnover.</title>
        <authorList>
            <person name="Gomez Luciano L.B."/>
            <person name="Jason Tsai I."/>
            <person name="Chuma I."/>
            <person name="Tosa Y."/>
            <person name="Chen Y.H."/>
            <person name="Li J.Y."/>
            <person name="Li M.Y."/>
            <person name="Jade Lu M.Y."/>
            <person name="Nakayashiki H."/>
            <person name="Li W.H."/>
        </authorList>
    </citation>
    <scope>NUCLEOTIDE SEQUENCE [LARGE SCALE GENOMIC DNA]</scope>
    <source>
        <strain evidence="2">MZ5-1-6</strain>
    </source>
</reference>
<feature type="region of interest" description="Disordered" evidence="1">
    <location>
        <begin position="43"/>
        <end position="71"/>
    </location>
</feature>
<dbReference type="AlphaFoldDB" id="A0A4P7NGS7"/>
<dbReference type="EMBL" id="CP034207">
    <property type="protein sequence ID" value="QBZ61164.1"/>
    <property type="molecule type" value="Genomic_DNA"/>
</dbReference>
<evidence type="ECO:0000313" key="3">
    <source>
        <dbReference type="Proteomes" id="UP000294847"/>
    </source>
</evidence>
<protein>
    <submittedName>
        <fullName evidence="2">Uncharacterized protein</fullName>
    </submittedName>
</protein>
<evidence type="ECO:0000313" key="2">
    <source>
        <dbReference type="EMBL" id="QBZ61164.1"/>
    </source>
</evidence>
<accession>A0A4P7NGS7</accession>
<dbReference type="Proteomes" id="UP000294847">
    <property type="component" value="Chromosome 4"/>
</dbReference>
<name>A0A4P7NGS7_PYROR</name>
<evidence type="ECO:0000256" key="1">
    <source>
        <dbReference type="SAM" id="MobiDB-lite"/>
    </source>
</evidence>